<sequence length="111" mass="12525">MKTRPNYNNTIMHIRLPQPPSHKSSEHKWTPAPAAPRATAPPKPALSDPPNQDQSHHPAAKIRVEPTIRIGSDMASTKDWTPCELPLIPKNIWFHSNTGQRSGNRTRMLLR</sequence>
<dbReference type="AlphaFoldDB" id="A0ABD1WJW3"/>
<comment type="caution">
    <text evidence="2">The sequence shown here is derived from an EMBL/GenBank/DDBJ whole genome shotgun (WGS) entry which is preliminary data.</text>
</comment>
<gene>
    <name evidence="2" type="ORF">Fot_11519</name>
</gene>
<evidence type="ECO:0000313" key="3">
    <source>
        <dbReference type="Proteomes" id="UP001604277"/>
    </source>
</evidence>
<dbReference type="EMBL" id="JBFOLJ010000003">
    <property type="protein sequence ID" value="KAL2549989.1"/>
    <property type="molecule type" value="Genomic_DNA"/>
</dbReference>
<reference evidence="3" key="1">
    <citation type="submission" date="2024-07" db="EMBL/GenBank/DDBJ databases">
        <title>Two chromosome-level genome assemblies of Korean endemic species Abeliophyllum distichum and Forsythia ovata (Oleaceae).</title>
        <authorList>
            <person name="Jang H."/>
        </authorList>
    </citation>
    <scope>NUCLEOTIDE SEQUENCE [LARGE SCALE GENOMIC DNA]</scope>
</reference>
<feature type="compositionally biased region" description="Polar residues" evidence="1">
    <location>
        <begin position="1"/>
        <end position="11"/>
    </location>
</feature>
<name>A0ABD1WJW3_9LAMI</name>
<evidence type="ECO:0000256" key="1">
    <source>
        <dbReference type="SAM" id="MobiDB-lite"/>
    </source>
</evidence>
<protein>
    <submittedName>
        <fullName evidence="2">Uncharacterized protein</fullName>
    </submittedName>
</protein>
<keyword evidence="3" id="KW-1185">Reference proteome</keyword>
<proteinExistence type="predicted"/>
<evidence type="ECO:0000313" key="2">
    <source>
        <dbReference type="EMBL" id="KAL2549989.1"/>
    </source>
</evidence>
<dbReference type="Proteomes" id="UP001604277">
    <property type="component" value="Unassembled WGS sequence"/>
</dbReference>
<accession>A0ABD1WJW3</accession>
<organism evidence="2 3">
    <name type="scientific">Forsythia ovata</name>
    <dbReference type="NCBI Taxonomy" id="205694"/>
    <lineage>
        <taxon>Eukaryota</taxon>
        <taxon>Viridiplantae</taxon>
        <taxon>Streptophyta</taxon>
        <taxon>Embryophyta</taxon>
        <taxon>Tracheophyta</taxon>
        <taxon>Spermatophyta</taxon>
        <taxon>Magnoliopsida</taxon>
        <taxon>eudicotyledons</taxon>
        <taxon>Gunneridae</taxon>
        <taxon>Pentapetalae</taxon>
        <taxon>asterids</taxon>
        <taxon>lamiids</taxon>
        <taxon>Lamiales</taxon>
        <taxon>Oleaceae</taxon>
        <taxon>Forsythieae</taxon>
        <taxon>Forsythia</taxon>
    </lineage>
</organism>
<feature type="region of interest" description="Disordered" evidence="1">
    <location>
        <begin position="1"/>
        <end position="81"/>
    </location>
</feature>